<dbReference type="GeneID" id="19969894"/>
<protein>
    <recommendedName>
        <fullName evidence="3">F-box domain-containing protein</fullName>
    </recommendedName>
</protein>
<proteinExistence type="predicted"/>
<gene>
    <name evidence="1" type="ORF">HMPREF1541_02555</name>
</gene>
<dbReference type="RefSeq" id="XP_008715132.1">
    <property type="nucleotide sequence ID" value="XM_008716910.1"/>
</dbReference>
<dbReference type="Proteomes" id="UP000030752">
    <property type="component" value="Unassembled WGS sequence"/>
</dbReference>
<dbReference type="AlphaFoldDB" id="W2S3Y1"/>
<dbReference type="STRING" id="1220924.W2S3Y1"/>
<evidence type="ECO:0000313" key="2">
    <source>
        <dbReference type="Proteomes" id="UP000030752"/>
    </source>
</evidence>
<name>W2S3Y1_CYPE1</name>
<dbReference type="InParanoid" id="W2S3Y1"/>
<evidence type="ECO:0008006" key="3">
    <source>
        <dbReference type="Google" id="ProtNLM"/>
    </source>
</evidence>
<dbReference type="OrthoDB" id="5296720at2759"/>
<dbReference type="eggNOG" id="ENOG502STPP">
    <property type="taxonomic scope" value="Eukaryota"/>
</dbReference>
<sequence length="374" mass="42129">MRQPRPSLQLLDLPNEIIGHVFAFLDSMPPSLTDVMALPARPQVQHVASTPLKKASILNHRLRKICLPLLFRHIFISSVDRLSSIFAFAVSNDLALHVATAQIYLHGPSSHQRPAWWIRLLEQFPRLSTLTITAPPNVFAEVVSQPIKLSDAWAFKIPFQTIQLHYDPSTTSSTALDHTSILHARPWSSFLVNESCSLLAYTTYEYFLRSTPSPLWPDPAHNVLHLLCNIRSFSFVAIFPTYTHVAQITEIMKNCMPRIEAITIKLLPDPQSTVLQDMLEASGHHFDVNDPWNEFETSLTLIGSAVVDLSGTDGPDRSLRELSMPDVCITGLKDTIEEGITRWLTEQPVHGWAYRGQGLWRRDLASETAETITQ</sequence>
<keyword evidence="2" id="KW-1185">Reference proteome</keyword>
<evidence type="ECO:0000313" key="1">
    <source>
        <dbReference type="EMBL" id="ETN43396.1"/>
    </source>
</evidence>
<dbReference type="VEuPathDB" id="FungiDB:HMPREF1541_02555"/>
<accession>W2S3Y1</accession>
<dbReference type="HOGENOM" id="CLU_029371_0_0_1"/>
<dbReference type="EMBL" id="KB822718">
    <property type="protein sequence ID" value="ETN43396.1"/>
    <property type="molecule type" value="Genomic_DNA"/>
</dbReference>
<organism evidence="1 2">
    <name type="scientific">Cyphellophora europaea (strain CBS 101466)</name>
    <name type="common">Phialophora europaea</name>
    <dbReference type="NCBI Taxonomy" id="1220924"/>
    <lineage>
        <taxon>Eukaryota</taxon>
        <taxon>Fungi</taxon>
        <taxon>Dikarya</taxon>
        <taxon>Ascomycota</taxon>
        <taxon>Pezizomycotina</taxon>
        <taxon>Eurotiomycetes</taxon>
        <taxon>Chaetothyriomycetidae</taxon>
        <taxon>Chaetothyriales</taxon>
        <taxon>Cyphellophoraceae</taxon>
        <taxon>Cyphellophora</taxon>
    </lineage>
</organism>
<reference evidence="1 2" key="1">
    <citation type="submission" date="2013-03" db="EMBL/GenBank/DDBJ databases">
        <title>The Genome Sequence of Phialophora europaea CBS 101466.</title>
        <authorList>
            <consortium name="The Broad Institute Genomics Platform"/>
            <person name="Cuomo C."/>
            <person name="de Hoog S."/>
            <person name="Gorbushina A."/>
            <person name="Walker B."/>
            <person name="Young S.K."/>
            <person name="Zeng Q."/>
            <person name="Gargeya S."/>
            <person name="Fitzgerald M."/>
            <person name="Haas B."/>
            <person name="Abouelleil A."/>
            <person name="Allen A.W."/>
            <person name="Alvarado L."/>
            <person name="Arachchi H.M."/>
            <person name="Berlin A.M."/>
            <person name="Chapman S.B."/>
            <person name="Gainer-Dewar J."/>
            <person name="Goldberg J."/>
            <person name="Griggs A."/>
            <person name="Gujja S."/>
            <person name="Hansen M."/>
            <person name="Howarth C."/>
            <person name="Imamovic A."/>
            <person name="Ireland A."/>
            <person name="Larimer J."/>
            <person name="McCowan C."/>
            <person name="Murphy C."/>
            <person name="Pearson M."/>
            <person name="Poon T.W."/>
            <person name="Priest M."/>
            <person name="Roberts A."/>
            <person name="Saif S."/>
            <person name="Shea T."/>
            <person name="Sisk P."/>
            <person name="Sykes S."/>
            <person name="Wortman J."/>
            <person name="Nusbaum C."/>
            <person name="Birren B."/>
        </authorList>
    </citation>
    <scope>NUCLEOTIDE SEQUENCE [LARGE SCALE GENOMIC DNA]</scope>
    <source>
        <strain evidence="1 2">CBS 101466</strain>
    </source>
</reference>